<accession>A0A1V0SJL5</accession>
<gene>
    <name evidence="1" type="ORF">Klosneuvirus_3_52</name>
</gene>
<sequence length="313" mass="37332">MSKYAFIYELHINDHKYYVHKHILERCQIFVDMLEINQTNIFQYDIHNLNIDFDIILTILYEDKLVEYTPNECITIIILLDYFCYNNKDLIKSLVRTLKPIITNFDQIIKLDIDDAHKGILINHFIKKIYDYNKSKYSLDDVLKFLNYSYLMNNKLIDKIIHRIALKVNSIDIINKMDMIPLHKNMLLKNYLAIYTTENKIIIRLRYNSIEQEIQPNYKKRDDPPDSQYMILGIDCCKRLQTYMNPETHQGVCIDCSDIVKFLNDVNVKFNGYKLLLEHKKFSLYIDKDFIGASSEKINIHELLETYALSQIK</sequence>
<reference evidence="1" key="1">
    <citation type="journal article" date="2017" name="Science">
        <title>Giant viruses with an expanded complement of translation system components.</title>
        <authorList>
            <person name="Schulz F."/>
            <person name="Yutin N."/>
            <person name="Ivanova N.N."/>
            <person name="Ortega D.R."/>
            <person name="Lee T.K."/>
            <person name="Vierheilig J."/>
            <person name="Daims H."/>
            <person name="Horn M."/>
            <person name="Wagner M."/>
            <person name="Jensen G.J."/>
            <person name="Kyrpides N.C."/>
            <person name="Koonin E.V."/>
            <person name="Woyke T."/>
        </authorList>
    </citation>
    <scope>NUCLEOTIDE SEQUENCE</scope>
    <source>
        <strain evidence="1">KNV1</strain>
    </source>
</reference>
<evidence type="ECO:0008006" key="2">
    <source>
        <dbReference type="Google" id="ProtNLM"/>
    </source>
</evidence>
<organism evidence="1">
    <name type="scientific">Klosneuvirus KNV1</name>
    <dbReference type="NCBI Taxonomy" id="1977640"/>
    <lineage>
        <taxon>Viruses</taxon>
        <taxon>Varidnaviria</taxon>
        <taxon>Bamfordvirae</taxon>
        <taxon>Nucleocytoviricota</taxon>
        <taxon>Megaviricetes</taxon>
        <taxon>Imitervirales</taxon>
        <taxon>Mimiviridae</taxon>
        <taxon>Klosneuvirinae</taxon>
        <taxon>Klosneuvirus</taxon>
    </lineage>
</organism>
<protein>
    <recommendedName>
        <fullName evidence="2">BTB domain-containing protein</fullName>
    </recommendedName>
</protein>
<evidence type="ECO:0000313" key="1">
    <source>
        <dbReference type="EMBL" id="ARF11917.1"/>
    </source>
</evidence>
<name>A0A1V0SJL5_9VIRU</name>
<proteinExistence type="predicted"/>
<dbReference type="EMBL" id="KY684110">
    <property type="protein sequence ID" value="ARF11917.1"/>
    <property type="molecule type" value="Genomic_DNA"/>
</dbReference>